<dbReference type="Gene3D" id="3.90.1070.10">
    <property type="match status" value="1"/>
</dbReference>
<keyword evidence="3" id="KW-1185">Reference proteome</keyword>
<dbReference type="GO" id="GO:0016791">
    <property type="term" value="F:phosphatase activity"/>
    <property type="evidence" value="ECO:0007669"/>
    <property type="project" value="TreeGrafter"/>
</dbReference>
<dbReference type="EMBL" id="CP042326">
    <property type="protein sequence ID" value="QDZ38708.1"/>
    <property type="molecule type" value="Genomic_DNA"/>
</dbReference>
<evidence type="ECO:0000259" key="1">
    <source>
        <dbReference type="Pfam" id="PF05116"/>
    </source>
</evidence>
<gene>
    <name evidence="2" type="ORF">FRE64_01360</name>
</gene>
<dbReference type="PANTHER" id="PTHR10000">
    <property type="entry name" value="PHOSPHOSERINE PHOSPHATASE"/>
    <property type="match status" value="1"/>
</dbReference>
<evidence type="ECO:0000313" key="2">
    <source>
        <dbReference type="EMBL" id="QDZ38708.1"/>
    </source>
</evidence>
<sequence>MISINKISPETCQAVKVIATDFDGTLTINSLLTGNVLNCLLQLQQQGISVIIVTGRSAGWVNALRYYLPVVGAIAENGGLYDHNPETPPDFLVSLPPKHRQQLAAVFASLQLNFPNLKESTDNPFRFTDWTFDVAGLSQDELVQLEAQCEEKGYSFTYSSVQGHIKPQGQDKATGLQAVLKQYFSDVKPEEVITIGDSPNDQSLFNPQLFPVSVGVANIKPYQQQLTYTPRYVTAEEEGKGFCELGNQLISSWEKLQTKMS</sequence>
<dbReference type="KEGG" id="enn:FRE64_01360"/>
<dbReference type="Gene3D" id="3.40.50.1000">
    <property type="entry name" value="HAD superfamily/HAD-like"/>
    <property type="match status" value="1"/>
</dbReference>
<dbReference type="SUPFAM" id="SSF56784">
    <property type="entry name" value="HAD-like"/>
    <property type="match status" value="1"/>
</dbReference>
<reference evidence="2" key="1">
    <citation type="submission" date="2019-08" db="EMBL/GenBank/DDBJ databases">
        <title>Carotenoids and Carotenoid Binding Proteins in the Halophilic Cyanobacterium Euhalothece sp. ZM00.</title>
        <authorList>
            <person name="Cho S.M."/>
            <person name="Song J.Y."/>
            <person name="Park Y.-I."/>
        </authorList>
    </citation>
    <scope>NUCLEOTIDE SEQUENCE [LARGE SCALE GENOMIC DNA]</scope>
    <source>
        <strain evidence="2">Z-M001</strain>
    </source>
</reference>
<feature type="domain" description="Sucrose phosphatase-like" evidence="1">
    <location>
        <begin position="16"/>
        <end position="238"/>
    </location>
</feature>
<dbReference type="GO" id="GO:0000287">
    <property type="term" value="F:magnesium ion binding"/>
    <property type="evidence" value="ECO:0007669"/>
    <property type="project" value="TreeGrafter"/>
</dbReference>
<proteinExistence type="predicted"/>
<dbReference type="InterPro" id="IPR023214">
    <property type="entry name" value="HAD_sf"/>
</dbReference>
<protein>
    <submittedName>
        <fullName evidence="2">HAD family phosphatase</fullName>
    </submittedName>
</protein>
<dbReference type="PANTHER" id="PTHR10000:SF8">
    <property type="entry name" value="HAD SUPERFAMILY HYDROLASE-LIKE, TYPE 3"/>
    <property type="match status" value="1"/>
</dbReference>
<organism evidence="2 3">
    <name type="scientific">Euhalothece natronophila Z-M001</name>
    <dbReference type="NCBI Taxonomy" id="522448"/>
    <lineage>
        <taxon>Bacteria</taxon>
        <taxon>Bacillati</taxon>
        <taxon>Cyanobacteriota</taxon>
        <taxon>Cyanophyceae</taxon>
        <taxon>Oscillatoriophycideae</taxon>
        <taxon>Chroococcales</taxon>
        <taxon>Halothecacae</taxon>
        <taxon>Halothece cluster</taxon>
        <taxon>Euhalothece</taxon>
    </lineage>
</organism>
<dbReference type="GO" id="GO:0005829">
    <property type="term" value="C:cytosol"/>
    <property type="evidence" value="ECO:0007669"/>
    <property type="project" value="TreeGrafter"/>
</dbReference>
<dbReference type="OrthoDB" id="9814970at2"/>
<dbReference type="InterPro" id="IPR006380">
    <property type="entry name" value="SPP-like_dom"/>
</dbReference>
<dbReference type="Pfam" id="PF05116">
    <property type="entry name" value="S6PP"/>
    <property type="match status" value="1"/>
</dbReference>
<evidence type="ECO:0000313" key="3">
    <source>
        <dbReference type="Proteomes" id="UP000318453"/>
    </source>
</evidence>
<dbReference type="AlphaFoldDB" id="A0A5B8NIA3"/>
<accession>A0A5B8NIA3</accession>
<dbReference type="RefSeq" id="WP_146294319.1">
    <property type="nucleotide sequence ID" value="NZ_CP042326.1"/>
</dbReference>
<dbReference type="Proteomes" id="UP000318453">
    <property type="component" value="Chromosome"/>
</dbReference>
<dbReference type="InterPro" id="IPR036412">
    <property type="entry name" value="HAD-like_sf"/>
</dbReference>
<name>A0A5B8NIA3_9CHRO</name>